<keyword evidence="4" id="KW-0547">Nucleotide-binding</keyword>
<dbReference type="PROSITE" id="PS00856">
    <property type="entry name" value="GUANYLATE_KINASE_1"/>
    <property type="match status" value="1"/>
</dbReference>
<proteinExistence type="inferred from homology"/>
<name>A0AAD9UMY1_9APIC</name>
<evidence type="ECO:0000259" key="7">
    <source>
        <dbReference type="PROSITE" id="PS50052"/>
    </source>
</evidence>
<evidence type="ECO:0000256" key="6">
    <source>
        <dbReference type="ARBA" id="ARBA00022840"/>
    </source>
</evidence>
<keyword evidence="8" id="KW-0378">Hydrolase</keyword>
<comment type="caution">
    <text evidence="8">The sequence shown here is derived from an EMBL/GenBank/DDBJ whole genome shotgun (WGS) entry which is preliminary data.</text>
</comment>
<dbReference type="InterPro" id="IPR027417">
    <property type="entry name" value="P-loop_NTPase"/>
</dbReference>
<sequence>MYKLVLPQDKGTTVKDLPIVVIVGPSGVGKTSLYRRLLRDFNNIFAISISYTTRPMRPKDKDGVDYYFVDNERFNEMKSREEFLENNTYVGNQYGTAFSEINRIHGLNKIPLFEIELNGYKQVISRGVKTIGIFLTVPDITVLKQRLEHRKSDNEDMVRKRLERARQELEEAEKCHFEIRLVNDDFDQMYETLKAKILDWYPIQVEESI</sequence>
<organism evidence="8 9">
    <name type="scientific">Babesia duncani</name>
    <dbReference type="NCBI Taxonomy" id="323732"/>
    <lineage>
        <taxon>Eukaryota</taxon>
        <taxon>Sar</taxon>
        <taxon>Alveolata</taxon>
        <taxon>Apicomplexa</taxon>
        <taxon>Aconoidasida</taxon>
        <taxon>Piroplasmida</taxon>
        <taxon>Babesiidae</taxon>
        <taxon>Babesia</taxon>
    </lineage>
</organism>
<dbReference type="SMART" id="SM00072">
    <property type="entry name" value="GuKc"/>
    <property type="match status" value="1"/>
</dbReference>
<evidence type="ECO:0000256" key="2">
    <source>
        <dbReference type="ARBA" id="ARBA00012961"/>
    </source>
</evidence>
<dbReference type="GeneID" id="94337506"/>
<dbReference type="GO" id="GO:0005524">
    <property type="term" value="F:ATP binding"/>
    <property type="evidence" value="ECO:0007669"/>
    <property type="project" value="UniProtKB-KW"/>
</dbReference>
<feature type="domain" description="Guanylate kinase-like" evidence="7">
    <location>
        <begin position="17"/>
        <end position="198"/>
    </location>
</feature>
<dbReference type="CDD" id="cd00071">
    <property type="entry name" value="GMPK"/>
    <property type="match status" value="1"/>
</dbReference>
<evidence type="ECO:0000256" key="3">
    <source>
        <dbReference type="ARBA" id="ARBA00022679"/>
    </source>
</evidence>
<evidence type="ECO:0000256" key="4">
    <source>
        <dbReference type="ARBA" id="ARBA00022741"/>
    </source>
</evidence>
<keyword evidence="5 8" id="KW-0418">Kinase</keyword>
<dbReference type="InterPro" id="IPR020590">
    <property type="entry name" value="Guanylate_kinase_CS"/>
</dbReference>
<accession>A0AAD9UMY1</accession>
<comment type="similarity">
    <text evidence="1">Belongs to the guanylate kinase family.</text>
</comment>
<dbReference type="InterPro" id="IPR008145">
    <property type="entry name" value="GK/Ca_channel_bsu"/>
</dbReference>
<reference evidence="8" key="1">
    <citation type="journal article" date="2023" name="Nat. Microbiol.">
        <title>Babesia duncani multi-omics identifies virulence factors and drug targets.</title>
        <authorList>
            <person name="Singh P."/>
            <person name="Lonardi S."/>
            <person name="Liang Q."/>
            <person name="Vydyam P."/>
            <person name="Khabirova E."/>
            <person name="Fang T."/>
            <person name="Gihaz S."/>
            <person name="Thekkiniath J."/>
            <person name="Munshi M."/>
            <person name="Abel S."/>
            <person name="Ciampossin L."/>
            <person name="Batugedara G."/>
            <person name="Gupta M."/>
            <person name="Lu X.M."/>
            <person name="Lenz T."/>
            <person name="Chakravarty S."/>
            <person name="Cornillot E."/>
            <person name="Hu Y."/>
            <person name="Ma W."/>
            <person name="Gonzalez L.M."/>
            <person name="Sanchez S."/>
            <person name="Estrada K."/>
            <person name="Sanchez-Flores A."/>
            <person name="Montero E."/>
            <person name="Harb O.S."/>
            <person name="Le Roch K.G."/>
            <person name="Mamoun C.B."/>
        </authorList>
    </citation>
    <scope>NUCLEOTIDE SEQUENCE</scope>
    <source>
        <strain evidence="8">WA1</strain>
    </source>
</reference>
<dbReference type="NCBIfam" id="TIGR03263">
    <property type="entry name" value="guanyl_kin"/>
    <property type="match status" value="1"/>
</dbReference>
<dbReference type="Proteomes" id="UP001214638">
    <property type="component" value="Unassembled WGS sequence"/>
</dbReference>
<dbReference type="KEGG" id="bdw:94337506"/>
<keyword evidence="9" id="KW-1185">Reference proteome</keyword>
<dbReference type="EC" id="2.7.4.8" evidence="2"/>
<evidence type="ECO:0000313" key="8">
    <source>
        <dbReference type="EMBL" id="KAK2195533.1"/>
    </source>
</evidence>
<protein>
    <recommendedName>
        <fullName evidence="2">guanylate kinase</fullName>
        <ecNumber evidence="2">2.7.4.8</ecNumber>
    </recommendedName>
</protein>
<evidence type="ECO:0000256" key="5">
    <source>
        <dbReference type="ARBA" id="ARBA00022777"/>
    </source>
</evidence>
<keyword evidence="6" id="KW-0067">ATP-binding</keyword>
<dbReference type="Gene3D" id="3.40.50.300">
    <property type="entry name" value="P-loop containing nucleotide triphosphate hydrolases"/>
    <property type="match status" value="1"/>
</dbReference>
<dbReference type="InterPro" id="IPR017665">
    <property type="entry name" value="Guanylate_kinase"/>
</dbReference>
<gene>
    <name evidence="8" type="ORF">BdWA1_003209</name>
</gene>
<dbReference type="InterPro" id="IPR008144">
    <property type="entry name" value="Guanylate_kin-like_dom"/>
</dbReference>
<dbReference type="FunFam" id="3.30.63.10:FF:000002">
    <property type="entry name" value="Guanylate kinase 1"/>
    <property type="match status" value="1"/>
</dbReference>
<dbReference type="PANTHER" id="PTHR23117:SF13">
    <property type="entry name" value="GUANYLATE KINASE"/>
    <property type="match status" value="1"/>
</dbReference>
<dbReference type="GO" id="GO:0016787">
    <property type="term" value="F:hydrolase activity"/>
    <property type="evidence" value="ECO:0007669"/>
    <property type="project" value="UniProtKB-KW"/>
</dbReference>
<evidence type="ECO:0000313" key="9">
    <source>
        <dbReference type="Proteomes" id="UP001214638"/>
    </source>
</evidence>
<evidence type="ECO:0000256" key="1">
    <source>
        <dbReference type="ARBA" id="ARBA00005790"/>
    </source>
</evidence>
<dbReference type="PANTHER" id="PTHR23117">
    <property type="entry name" value="GUANYLATE KINASE-RELATED"/>
    <property type="match status" value="1"/>
</dbReference>
<dbReference type="RefSeq" id="XP_067802376.1">
    <property type="nucleotide sequence ID" value="XM_067948225.1"/>
</dbReference>
<keyword evidence="3" id="KW-0808">Transferase</keyword>
<dbReference type="PROSITE" id="PS50052">
    <property type="entry name" value="GUANYLATE_KINASE_2"/>
    <property type="match status" value="1"/>
</dbReference>
<dbReference type="AlphaFoldDB" id="A0AAD9UMY1"/>
<dbReference type="GO" id="GO:0005829">
    <property type="term" value="C:cytosol"/>
    <property type="evidence" value="ECO:0007669"/>
    <property type="project" value="TreeGrafter"/>
</dbReference>
<dbReference type="GO" id="GO:0004385">
    <property type="term" value="F:GMP kinase activity"/>
    <property type="evidence" value="ECO:0007669"/>
    <property type="project" value="UniProtKB-EC"/>
</dbReference>
<dbReference type="EMBL" id="JALLKP010000004">
    <property type="protein sequence ID" value="KAK2195533.1"/>
    <property type="molecule type" value="Genomic_DNA"/>
</dbReference>
<dbReference type="SUPFAM" id="SSF52540">
    <property type="entry name" value="P-loop containing nucleoside triphosphate hydrolases"/>
    <property type="match status" value="1"/>
</dbReference>
<dbReference type="Pfam" id="PF00625">
    <property type="entry name" value="Guanylate_kin"/>
    <property type="match status" value="1"/>
</dbReference>